<dbReference type="InterPro" id="IPR011992">
    <property type="entry name" value="EF-hand-dom_pair"/>
</dbReference>
<gene>
    <name evidence="4" type="ORF">GCM10010411_48140</name>
</gene>
<comment type="caution">
    <text evidence="4">The sequence shown here is derived from an EMBL/GenBank/DDBJ whole genome shotgun (WGS) entry which is preliminary data.</text>
</comment>
<evidence type="ECO:0000256" key="1">
    <source>
        <dbReference type="ARBA" id="ARBA00022723"/>
    </source>
</evidence>
<protein>
    <recommendedName>
        <fullName evidence="3">EF-hand domain-containing protein</fullName>
    </recommendedName>
</protein>
<keyword evidence="1" id="KW-0479">Metal-binding</keyword>
<dbReference type="PROSITE" id="PS00018">
    <property type="entry name" value="EF_HAND_1"/>
    <property type="match status" value="3"/>
</dbReference>
<dbReference type="InterPro" id="IPR002048">
    <property type="entry name" value="EF_hand_dom"/>
</dbReference>
<dbReference type="Pfam" id="PF13499">
    <property type="entry name" value="EF-hand_7"/>
    <property type="match status" value="1"/>
</dbReference>
<dbReference type="PROSITE" id="PS50222">
    <property type="entry name" value="EF_HAND_2"/>
    <property type="match status" value="3"/>
</dbReference>
<dbReference type="Pfam" id="PF13202">
    <property type="entry name" value="EF-hand_5"/>
    <property type="match status" value="1"/>
</dbReference>
<evidence type="ECO:0000313" key="4">
    <source>
        <dbReference type="EMBL" id="GAA2608284.1"/>
    </source>
</evidence>
<accession>A0ABP6C8T7</accession>
<evidence type="ECO:0000256" key="2">
    <source>
        <dbReference type="ARBA" id="ARBA00022737"/>
    </source>
</evidence>
<dbReference type="SUPFAM" id="SSF47473">
    <property type="entry name" value="EF-hand"/>
    <property type="match status" value="1"/>
</dbReference>
<proteinExistence type="predicted"/>
<dbReference type="SMART" id="SM00054">
    <property type="entry name" value="EFh"/>
    <property type="match status" value="3"/>
</dbReference>
<feature type="domain" description="EF-hand" evidence="3">
    <location>
        <begin position="98"/>
        <end position="133"/>
    </location>
</feature>
<dbReference type="PANTHER" id="PTHR10827:SF98">
    <property type="entry name" value="45 KDA CALCIUM-BINDING PROTEIN"/>
    <property type="match status" value="1"/>
</dbReference>
<dbReference type="EMBL" id="BAAATD010000006">
    <property type="protein sequence ID" value="GAA2608284.1"/>
    <property type="molecule type" value="Genomic_DNA"/>
</dbReference>
<dbReference type="Proteomes" id="UP001501509">
    <property type="component" value="Unassembled WGS sequence"/>
</dbReference>
<dbReference type="PANTHER" id="PTHR10827">
    <property type="entry name" value="RETICULOCALBIN"/>
    <property type="match status" value="1"/>
</dbReference>
<evidence type="ECO:0000259" key="3">
    <source>
        <dbReference type="PROSITE" id="PS50222"/>
    </source>
</evidence>
<reference evidence="5" key="1">
    <citation type="journal article" date="2019" name="Int. J. Syst. Evol. Microbiol.">
        <title>The Global Catalogue of Microorganisms (GCM) 10K type strain sequencing project: providing services to taxonomists for standard genome sequencing and annotation.</title>
        <authorList>
            <consortium name="The Broad Institute Genomics Platform"/>
            <consortium name="The Broad Institute Genome Sequencing Center for Infectious Disease"/>
            <person name="Wu L."/>
            <person name="Ma J."/>
        </authorList>
    </citation>
    <scope>NUCLEOTIDE SEQUENCE [LARGE SCALE GENOMIC DNA]</scope>
    <source>
        <strain evidence="5">JCM 6833</strain>
    </source>
</reference>
<keyword evidence="2" id="KW-0677">Repeat</keyword>
<dbReference type="InterPro" id="IPR018247">
    <property type="entry name" value="EF_Hand_1_Ca_BS"/>
</dbReference>
<keyword evidence="5" id="KW-1185">Reference proteome</keyword>
<dbReference type="CDD" id="cd00051">
    <property type="entry name" value="EFh"/>
    <property type="match status" value="1"/>
</dbReference>
<name>A0ABP6C8T7_9ACTN</name>
<evidence type="ECO:0000313" key="5">
    <source>
        <dbReference type="Proteomes" id="UP001501509"/>
    </source>
</evidence>
<feature type="domain" description="EF-hand" evidence="3">
    <location>
        <begin position="5"/>
        <end position="40"/>
    </location>
</feature>
<sequence length="182" mass="20447">MANEFYSSKIRKFFDLLDDNGDGVLTLEDFQDAASRVCTAFGFAAGGPEEEMIHGAYVKLWEDIYAPMDADGDKRIDFDEMLQAHQTTILDPPDGYEKVRPVAQAFLDIADTNKDGRLTNAEYVRMMRDAFRVPEDEGTAAFQDLDQQSRGHVTYGEIHRAVEGFFCTETPDTYGTTMFGPV</sequence>
<organism evidence="4 5">
    <name type="scientific">Actinomadura fulvescens</name>
    <dbReference type="NCBI Taxonomy" id="46160"/>
    <lineage>
        <taxon>Bacteria</taxon>
        <taxon>Bacillati</taxon>
        <taxon>Actinomycetota</taxon>
        <taxon>Actinomycetes</taxon>
        <taxon>Streptosporangiales</taxon>
        <taxon>Thermomonosporaceae</taxon>
        <taxon>Actinomadura</taxon>
    </lineage>
</organism>
<feature type="domain" description="EF-hand" evidence="3">
    <location>
        <begin position="56"/>
        <end position="91"/>
    </location>
</feature>
<dbReference type="Gene3D" id="1.10.238.10">
    <property type="entry name" value="EF-hand"/>
    <property type="match status" value="1"/>
</dbReference>